<dbReference type="InterPro" id="IPR004435">
    <property type="entry name" value="MobB_dom"/>
</dbReference>
<dbReference type="AlphaFoldDB" id="A0A1I5M525"/>
<dbReference type="PANTHER" id="PTHR40072">
    <property type="entry name" value="MOLYBDOPTERIN-GUANINE DINUCLEOTIDE BIOSYNTHESIS ADAPTER PROTEIN-RELATED"/>
    <property type="match status" value="1"/>
</dbReference>
<organism evidence="2 3">
    <name type="scientific">Enterovibrio norvegicus DSM 15893</name>
    <dbReference type="NCBI Taxonomy" id="1121869"/>
    <lineage>
        <taxon>Bacteria</taxon>
        <taxon>Pseudomonadati</taxon>
        <taxon>Pseudomonadota</taxon>
        <taxon>Gammaproteobacteria</taxon>
        <taxon>Vibrionales</taxon>
        <taxon>Vibrionaceae</taxon>
        <taxon>Enterovibrio</taxon>
    </lineage>
</organism>
<protein>
    <submittedName>
        <fullName evidence="2">Molybdopterin-guanine dinucleotide biosynthesis protein B</fullName>
    </submittedName>
</protein>
<dbReference type="EMBL" id="FOWR01000007">
    <property type="protein sequence ID" value="SFP04704.1"/>
    <property type="molecule type" value="Genomic_DNA"/>
</dbReference>
<dbReference type="RefSeq" id="WP_074925749.1">
    <property type="nucleotide sequence ID" value="NZ_FOWR01000007.1"/>
</dbReference>
<sequence length="196" mass="21919">MHTNGLKPVIGFAGYSGSGKTTLLEGVIPLLKQSGLRVGLLKHSHHNIEPDSPKKDSYRLRYAGSDQLLLATSSRHMLFFEYHDNNDREPELKECLAQLDLNKLDIVLVEGFRDTSLTKIEVHRPSHEKPLLCEHDDDIIAIATDSAYPLPVSNDILQIDINSHEAVAGFIKHWLNTATDQARYLGYGKKDANHGE</sequence>
<dbReference type="GO" id="GO:0005525">
    <property type="term" value="F:GTP binding"/>
    <property type="evidence" value="ECO:0007669"/>
    <property type="project" value="InterPro"/>
</dbReference>
<evidence type="ECO:0000259" key="1">
    <source>
        <dbReference type="Pfam" id="PF03205"/>
    </source>
</evidence>
<feature type="domain" description="Molybdopterin-guanine dinucleotide biosynthesis protein B (MobB)" evidence="1">
    <location>
        <begin position="9"/>
        <end position="145"/>
    </location>
</feature>
<dbReference type="NCBIfam" id="TIGR00176">
    <property type="entry name" value="mobB"/>
    <property type="match status" value="1"/>
</dbReference>
<dbReference type="GO" id="GO:0006777">
    <property type="term" value="P:Mo-molybdopterin cofactor biosynthetic process"/>
    <property type="evidence" value="ECO:0007669"/>
    <property type="project" value="InterPro"/>
</dbReference>
<name>A0A1I5M525_9GAMM</name>
<dbReference type="Pfam" id="PF03205">
    <property type="entry name" value="MobB"/>
    <property type="match status" value="1"/>
</dbReference>
<reference evidence="2 3" key="1">
    <citation type="submission" date="2016-10" db="EMBL/GenBank/DDBJ databases">
        <authorList>
            <person name="de Groot N.N."/>
        </authorList>
    </citation>
    <scope>NUCLEOTIDE SEQUENCE [LARGE SCALE GENOMIC DNA]</scope>
    <source>
        <strain evidence="2 3">DSM 15893</strain>
    </source>
</reference>
<dbReference type="Proteomes" id="UP000182692">
    <property type="component" value="Unassembled WGS sequence"/>
</dbReference>
<dbReference type="Gene3D" id="3.40.50.300">
    <property type="entry name" value="P-loop containing nucleotide triphosphate hydrolases"/>
    <property type="match status" value="1"/>
</dbReference>
<dbReference type="InterPro" id="IPR027417">
    <property type="entry name" value="P-loop_NTPase"/>
</dbReference>
<gene>
    <name evidence="2" type="ORF">SAMN03084138_01175</name>
</gene>
<dbReference type="SUPFAM" id="SSF52540">
    <property type="entry name" value="P-loop containing nucleoside triphosphate hydrolases"/>
    <property type="match status" value="1"/>
</dbReference>
<dbReference type="OrthoDB" id="9804758at2"/>
<evidence type="ECO:0000313" key="2">
    <source>
        <dbReference type="EMBL" id="SFP04704.1"/>
    </source>
</evidence>
<dbReference type="STRING" id="1121869.SAMN03084138_01175"/>
<dbReference type="PANTHER" id="PTHR40072:SF1">
    <property type="entry name" value="MOLYBDOPTERIN-GUANINE DINUCLEOTIDE BIOSYNTHESIS ADAPTER PROTEIN"/>
    <property type="match status" value="1"/>
</dbReference>
<dbReference type="CDD" id="cd03116">
    <property type="entry name" value="MobB"/>
    <property type="match status" value="1"/>
</dbReference>
<proteinExistence type="predicted"/>
<dbReference type="GeneID" id="35872180"/>
<dbReference type="InterPro" id="IPR052539">
    <property type="entry name" value="MGD_biosynthesis_adapter"/>
</dbReference>
<accession>A0A1I5M525</accession>
<evidence type="ECO:0000313" key="3">
    <source>
        <dbReference type="Proteomes" id="UP000182692"/>
    </source>
</evidence>